<organism evidence="2 3">
    <name type="scientific">Arabidopsis thaliana</name>
    <name type="common">Mouse-ear cress</name>
    <dbReference type="NCBI Taxonomy" id="3702"/>
    <lineage>
        <taxon>Eukaryota</taxon>
        <taxon>Viridiplantae</taxon>
        <taxon>Streptophyta</taxon>
        <taxon>Embryophyta</taxon>
        <taxon>Tracheophyta</taxon>
        <taxon>Spermatophyta</taxon>
        <taxon>Magnoliopsida</taxon>
        <taxon>eudicotyledons</taxon>
        <taxon>Gunneridae</taxon>
        <taxon>Pentapetalae</taxon>
        <taxon>rosids</taxon>
        <taxon>malvids</taxon>
        <taxon>Brassicales</taxon>
        <taxon>Brassicaceae</taxon>
        <taxon>Camelineae</taxon>
        <taxon>Arabidopsis</taxon>
    </lineage>
</organism>
<evidence type="ECO:0000313" key="2">
    <source>
        <dbReference type="EMBL" id="VYS56609.1"/>
    </source>
</evidence>
<dbReference type="GeneID" id="6241059"/>
<gene>
    <name evidence="1" type="ordered locus">At3g07273</name>
    <name evidence="2" type="ORF">AN1_LOCUS12061</name>
</gene>
<dbReference type="ExpressionAtlas" id="A0A654F515">
    <property type="expression patterns" value="baseline and differential"/>
</dbReference>
<sequence>MFIDFNTRKVLPHISIVVTLYSVKQHPNDVVDTLIARHHWNGRCCGMTGWLHNEKGFPSRTIQVSKVCVG</sequence>
<dbReference type="KEGG" id="ath:AT3G07273"/>
<evidence type="ECO:0000313" key="1">
    <source>
        <dbReference type="Araport" id="AT3G07273"/>
    </source>
</evidence>
<protein>
    <submittedName>
        <fullName evidence="2">Uncharacterized protein</fullName>
    </submittedName>
</protein>
<dbReference type="AlphaFoldDB" id="A0A654F515"/>
<proteinExistence type="predicted"/>
<dbReference type="Araport" id="AT3G07273"/>
<name>A0A654F515_ARATH</name>
<dbReference type="Proteomes" id="UP000426265">
    <property type="component" value="Unassembled WGS sequence"/>
</dbReference>
<accession>A0A654F515</accession>
<dbReference type="RefSeq" id="NP_001118596.1">
    <property type="nucleotide sequence ID" value="NM_001125124.2"/>
</dbReference>
<dbReference type="EMBL" id="CACRSJ010000106">
    <property type="protein sequence ID" value="VYS56609.1"/>
    <property type="molecule type" value="Genomic_DNA"/>
</dbReference>
<reference evidence="2 3" key="1">
    <citation type="submission" date="2019-11" db="EMBL/GenBank/DDBJ databases">
        <authorList>
            <person name="Jiao W.-B."/>
            <person name="Schneeberger K."/>
        </authorList>
    </citation>
    <scope>NUCLEOTIDE SEQUENCE [LARGE SCALE GENOMIC DNA]</scope>
    <source>
        <strain evidence="3">cv. An-1</strain>
    </source>
</reference>
<evidence type="ECO:0000313" key="3">
    <source>
        <dbReference type="Proteomes" id="UP000426265"/>
    </source>
</evidence>